<dbReference type="GO" id="GO:0003677">
    <property type="term" value="F:DNA binding"/>
    <property type="evidence" value="ECO:0007669"/>
    <property type="project" value="UniProtKB-KW"/>
</dbReference>
<dbReference type="PANTHER" id="PTHR38479:SF2">
    <property type="entry name" value="WINGED HELIX DNA-BINDING DOMAIN-CONTAINING PROTEIN"/>
    <property type="match status" value="1"/>
</dbReference>
<sequence>MTLARIDDAQRRARLAVRHLLTTRAAAVEDVAEAVVGLHATDPATVFLSACARLARPSVAEVEAAFYDRGTLVRLLCMRRTMFAVTAATAPVVQAAAGAAIAVKERRKLLDFLAEGVGWDADRLAEVERDTLRALARRGEATAVELTRDVPALLEQVVVAAGKPYETRQNVSSRIIRVLAADGRLRRGRPLGTWLSTQFRWAPATPWPELDPDEARAELARRWLASYGPGAEADLKWWTGWNLGHTRKALAAAGAVAVELSSGPGYALPDDLEPVEEPEPRAALLPALDPTPMGWQARDWYLPDRHRPRLFDTAGNVGPTVWWNGAVVGGWSQRADGGLVWELLDDVGAEAEAAIAGEADRVASWLGGVRVIPRFRTPLEKELTT</sequence>
<dbReference type="AlphaFoldDB" id="A0A3N1GYR4"/>
<keyword evidence="1" id="KW-0238">DNA-binding</keyword>
<name>A0A3N1GYR4_9PSEU</name>
<dbReference type="Pfam" id="PF06224">
    <property type="entry name" value="AlkZ-like"/>
    <property type="match status" value="1"/>
</dbReference>
<dbReference type="Proteomes" id="UP000268727">
    <property type="component" value="Unassembled WGS sequence"/>
</dbReference>
<protein>
    <submittedName>
        <fullName evidence="1">Winged helix DNA-binding protein</fullName>
    </submittedName>
</protein>
<comment type="caution">
    <text evidence="1">The sequence shown here is derived from an EMBL/GenBank/DDBJ whole genome shotgun (WGS) entry which is preliminary data.</text>
</comment>
<organism evidence="1 2">
    <name type="scientific">Saccharothrix texasensis</name>
    <dbReference type="NCBI Taxonomy" id="103734"/>
    <lineage>
        <taxon>Bacteria</taxon>
        <taxon>Bacillati</taxon>
        <taxon>Actinomycetota</taxon>
        <taxon>Actinomycetes</taxon>
        <taxon>Pseudonocardiales</taxon>
        <taxon>Pseudonocardiaceae</taxon>
        <taxon>Saccharothrix</taxon>
    </lineage>
</organism>
<gene>
    <name evidence="1" type="ORF">EDD40_0649</name>
</gene>
<keyword evidence="2" id="KW-1185">Reference proteome</keyword>
<dbReference type="EMBL" id="RJKM01000001">
    <property type="protein sequence ID" value="ROP35420.1"/>
    <property type="molecule type" value="Genomic_DNA"/>
</dbReference>
<dbReference type="InterPro" id="IPR009351">
    <property type="entry name" value="AlkZ-like"/>
</dbReference>
<dbReference type="RefSeq" id="WP_123741568.1">
    <property type="nucleotide sequence ID" value="NZ_RJKM01000001.1"/>
</dbReference>
<reference evidence="1 2" key="1">
    <citation type="submission" date="2018-11" db="EMBL/GenBank/DDBJ databases">
        <title>Sequencing the genomes of 1000 actinobacteria strains.</title>
        <authorList>
            <person name="Klenk H.-P."/>
        </authorList>
    </citation>
    <scope>NUCLEOTIDE SEQUENCE [LARGE SCALE GENOMIC DNA]</scope>
    <source>
        <strain evidence="1 2">DSM 44231</strain>
    </source>
</reference>
<proteinExistence type="predicted"/>
<evidence type="ECO:0000313" key="2">
    <source>
        <dbReference type="Proteomes" id="UP000268727"/>
    </source>
</evidence>
<dbReference type="PANTHER" id="PTHR38479">
    <property type="entry name" value="LMO0824 PROTEIN"/>
    <property type="match status" value="1"/>
</dbReference>
<accession>A0A3N1GYR4</accession>
<evidence type="ECO:0000313" key="1">
    <source>
        <dbReference type="EMBL" id="ROP35420.1"/>
    </source>
</evidence>
<dbReference type="OrthoDB" id="9148135at2"/>